<accession>A0A383WP49</accession>
<reference evidence="1 2" key="1">
    <citation type="submission" date="2016-10" db="EMBL/GenBank/DDBJ databases">
        <authorList>
            <person name="Cai Z."/>
        </authorList>
    </citation>
    <scope>NUCLEOTIDE SEQUENCE [LARGE SCALE GENOMIC DNA]</scope>
</reference>
<evidence type="ECO:0000313" key="2">
    <source>
        <dbReference type="Proteomes" id="UP000256970"/>
    </source>
</evidence>
<organism evidence="1 2">
    <name type="scientific">Tetradesmus obliquus</name>
    <name type="common">Green alga</name>
    <name type="synonym">Acutodesmus obliquus</name>
    <dbReference type="NCBI Taxonomy" id="3088"/>
    <lineage>
        <taxon>Eukaryota</taxon>
        <taxon>Viridiplantae</taxon>
        <taxon>Chlorophyta</taxon>
        <taxon>core chlorophytes</taxon>
        <taxon>Chlorophyceae</taxon>
        <taxon>CS clade</taxon>
        <taxon>Sphaeropleales</taxon>
        <taxon>Scenedesmaceae</taxon>
        <taxon>Tetradesmus</taxon>
    </lineage>
</organism>
<gene>
    <name evidence="1" type="ORF">BQ4739_LOCUS19520</name>
</gene>
<evidence type="ECO:0000313" key="1">
    <source>
        <dbReference type="EMBL" id="SZX79238.1"/>
    </source>
</evidence>
<sequence>MTAKLLATSKAVAAAAKAARGSQLQELDMCVPDSSTAKTVAAWLPKHTDLLQNVRTLHLQLDREAIDSCGSAAGTWTWGMLASHFAGVFGYSTVTATTAAAFLLSMPKTLSKVNLELQGFHGFTEVAATPLHGHDCAVIRSELATLPHLQSICIAGPGAAACLPYSPHLAVTFSQLTSLRLGTIKSHAEVAQLLQGLPASLQQLRLDVDTLDNNAINDDLLLELQRSVQLCNWTT</sequence>
<protein>
    <submittedName>
        <fullName evidence="1">Uncharacterized protein</fullName>
    </submittedName>
</protein>
<proteinExistence type="predicted"/>
<keyword evidence="2" id="KW-1185">Reference proteome</keyword>
<dbReference type="EMBL" id="FNXT01001361">
    <property type="protein sequence ID" value="SZX79238.1"/>
    <property type="molecule type" value="Genomic_DNA"/>
</dbReference>
<dbReference type="AlphaFoldDB" id="A0A383WP49"/>
<dbReference type="Proteomes" id="UP000256970">
    <property type="component" value="Unassembled WGS sequence"/>
</dbReference>
<name>A0A383WP49_TETOB</name>